<keyword evidence="4" id="KW-1185">Reference proteome</keyword>
<proteinExistence type="predicted"/>
<protein>
    <recommendedName>
        <fullName evidence="2">Antirepressor protein C-terminal domain-containing protein</fullName>
    </recommendedName>
</protein>
<evidence type="ECO:0000313" key="3">
    <source>
        <dbReference type="EMBL" id="GAA4809368.1"/>
    </source>
</evidence>
<feature type="compositionally biased region" description="Polar residues" evidence="1">
    <location>
        <begin position="19"/>
        <end position="33"/>
    </location>
</feature>
<name>A0ABP9CEC4_9ACTN</name>
<dbReference type="EMBL" id="BAABKQ010000001">
    <property type="protein sequence ID" value="GAA4809368.1"/>
    <property type="molecule type" value="Genomic_DNA"/>
</dbReference>
<reference evidence="4" key="1">
    <citation type="journal article" date="2019" name="Int. J. Syst. Evol. Microbiol.">
        <title>The Global Catalogue of Microorganisms (GCM) 10K type strain sequencing project: providing services to taxonomists for standard genome sequencing and annotation.</title>
        <authorList>
            <consortium name="The Broad Institute Genomics Platform"/>
            <consortium name="The Broad Institute Genome Sequencing Center for Infectious Disease"/>
            <person name="Wu L."/>
            <person name="Ma J."/>
        </authorList>
    </citation>
    <scope>NUCLEOTIDE SEQUENCE [LARGE SCALE GENOMIC DNA]</scope>
    <source>
        <strain evidence="4">JCM 18542</strain>
    </source>
</reference>
<gene>
    <name evidence="3" type="ORF">GCM10023353_11640</name>
</gene>
<comment type="caution">
    <text evidence="3">The sequence shown here is derived from an EMBL/GenBank/DDBJ whole genome shotgun (WGS) entry which is preliminary data.</text>
</comment>
<evidence type="ECO:0000313" key="4">
    <source>
        <dbReference type="Proteomes" id="UP001500839"/>
    </source>
</evidence>
<dbReference type="Pfam" id="PF03374">
    <property type="entry name" value="ANT"/>
    <property type="match status" value="1"/>
</dbReference>
<feature type="domain" description="Antirepressor protein C-terminal" evidence="2">
    <location>
        <begin position="174"/>
        <end position="287"/>
    </location>
</feature>
<dbReference type="InterPro" id="IPR005039">
    <property type="entry name" value="Ant_C"/>
</dbReference>
<evidence type="ECO:0000259" key="2">
    <source>
        <dbReference type="Pfam" id="PF03374"/>
    </source>
</evidence>
<dbReference type="Proteomes" id="UP001500839">
    <property type="component" value="Unassembled WGS sequence"/>
</dbReference>
<organism evidence="3 4">
    <name type="scientific">Tomitella cavernea</name>
    <dbReference type="NCBI Taxonomy" id="1387982"/>
    <lineage>
        <taxon>Bacteria</taxon>
        <taxon>Bacillati</taxon>
        <taxon>Actinomycetota</taxon>
        <taxon>Actinomycetes</taxon>
        <taxon>Mycobacteriales</taxon>
        <taxon>Tomitella</taxon>
    </lineage>
</organism>
<sequence length="297" mass="32801">MKKPARASLPDGQRHTSERTTVSPQILPSTSGASPFDAIKRTRPDGTEYWSARGLMEAEKYSRWEKFKTGLSRAMTTARNQGHHVEDHFPRSVQKVAIGSGATRDREDYHLSRFAAYLVAMNGDPNMPEVAAAQAYFAVRTREAETTRPALTDDEIVAQALAITTHRVRELESVVEDLKPDARAWRQLADADGNYGVGDAAKILSQDAGISVGRNRLFTLMEDAKWIYRRKGPRGGWCAYQTQVECGRLHERPATPFLNRKTGEYELPAPTIRITVKGVADLHAKLSGGQLAIGGVA</sequence>
<feature type="region of interest" description="Disordered" evidence="1">
    <location>
        <begin position="1"/>
        <end position="42"/>
    </location>
</feature>
<evidence type="ECO:0000256" key="1">
    <source>
        <dbReference type="SAM" id="MobiDB-lite"/>
    </source>
</evidence>
<accession>A0ABP9CEC4</accession>